<dbReference type="GO" id="GO:0016887">
    <property type="term" value="F:ATP hydrolysis activity"/>
    <property type="evidence" value="ECO:0007669"/>
    <property type="project" value="TreeGrafter"/>
</dbReference>
<dbReference type="Pfam" id="PF00271">
    <property type="entry name" value="Helicase_C"/>
    <property type="match status" value="1"/>
</dbReference>
<sequence length="984" mass="107092">MTNCPPSSCELMSDPAAAFDRLHRRVQTWIWEQKWQQLRTAQAQAVDPILAADTDVIISAATASGKTEAAWLPILSALASAAENGLVPAGVKALYISPLKALINDQYERLSTLAEHVEVPVHRRHGDVTGAARKTLRESPDGLLLITPESLEALFITQGTRIPALLHGLQYIVVDELHSFIGTERGAQLQSLLHRVELAVRRKIPRIGLSATLSDLSVAADFLRPDRALPVHLIGGTDDDRAELRMQLRGYLTTGTGPDPQASSQVDEEEMESDIDKRAIAEHLFRNLRGRDNLVFANSRANVETYADLLQEISENNRVANEFFPHHGNLSKEFREDVESKLRRTETPATAVCTSTLEMGIDIGSADTVAQIGSPGSVSALRQRLGRSGRRNGPATLRLYTSEEPLHERTPPVDQLRTGTFETLAIVELLLEKWYEPPNTAGLHLSTLIQQILSVIAQHGGAQATELFSALCQAGPFRHVDQRMFIQLLRTLGSKEILTQASDGTLLPGRIGERLVNHYSFYSAFQTAEEYRLVASGRTLGSIPIDHPVTEGSLLIFAGRRWRVLDVDLAGKVINLAKAAGGKPPAFTGAGAQIADGIRQRMHRLYENDTMPAYLDHTGRLFASQGRESYKRLGLRHRAILPWGDDTLLFPWAGDRIMNTLHVLLSSEGIAASQDGVALNCRKTSPAELAGLLHQLAASEQPAPTELAQTVLVKTQDKHDVHLDDDLLTHSYAASSLDVPAAWSTLQRLAHIDPDIQRGDSGMGLAKSFRSSSPGLPVVLGKTPFAVIDVETTGFSPQRHRVVEIAIIRLNAHGVRERSWTTLINSHQPTGPSHIHGITSADIADAPGFAEVLNEIAEQLSGAVVVAHNVAFDLGFLTAEFERAGMSAPAWPVLCTMQLSRAFEPGSPATLAAVCQRLGIDTGTAHTALADAAAAAEILRTYLEQKADKSRHLFQPKPASVPSTWSDERANGRSGHPGKPREGQ</sequence>
<reference evidence="7 8" key="1">
    <citation type="journal article" date="2014" name="Int. J. Syst. Evol. Microbiol.">
        <title>Arthrobacter pityocampae sp. nov., isolated from Thaumetopoea pityocampa (Lep., Thaumetopoeidae).</title>
        <authorList>
            <person name="Ince I.A."/>
            <person name="Demirbag Z."/>
            <person name="Kati H."/>
        </authorList>
    </citation>
    <scope>NUCLEOTIDE SEQUENCE [LARGE SCALE GENOMIC DNA]</scope>
    <source>
        <strain evidence="7 8">Tp2</strain>
    </source>
</reference>
<evidence type="ECO:0000256" key="1">
    <source>
        <dbReference type="ARBA" id="ARBA00022741"/>
    </source>
</evidence>
<dbReference type="GO" id="GO:0004386">
    <property type="term" value="F:helicase activity"/>
    <property type="evidence" value="ECO:0007669"/>
    <property type="project" value="UniProtKB-KW"/>
</dbReference>
<organism evidence="7 8">
    <name type="scientific">Arthrobacter pityocampae</name>
    <dbReference type="NCBI Taxonomy" id="547334"/>
    <lineage>
        <taxon>Bacteria</taxon>
        <taxon>Bacillati</taxon>
        <taxon>Actinomycetota</taxon>
        <taxon>Actinomycetes</taxon>
        <taxon>Micrococcales</taxon>
        <taxon>Micrococcaceae</taxon>
        <taxon>Arthrobacter</taxon>
    </lineage>
</organism>
<keyword evidence="1" id="KW-0547">Nucleotide-binding</keyword>
<dbReference type="GO" id="GO:0004527">
    <property type="term" value="F:exonuclease activity"/>
    <property type="evidence" value="ECO:0007669"/>
    <property type="project" value="UniProtKB-KW"/>
</dbReference>
<dbReference type="GO" id="GO:0005524">
    <property type="term" value="F:ATP binding"/>
    <property type="evidence" value="ECO:0007669"/>
    <property type="project" value="UniProtKB-KW"/>
</dbReference>
<dbReference type="CDD" id="cd06127">
    <property type="entry name" value="DEDDh"/>
    <property type="match status" value="1"/>
</dbReference>
<dbReference type="PROSITE" id="PS51194">
    <property type="entry name" value="HELICASE_CTER"/>
    <property type="match status" value="1"/>
</dbReference>
<evidence type="ECO:0000256" key="4">
    <source>
        <dbReference type="SAM" id="MobiDB-lite"/>
    </source>
</evidence>
<dbReference type="SMART" id="SM00487">
    <property type="entry name" value="DEXDc"/>
    <property type="match status" value="1"/>
</dbReference>
<proteinExistence type="predicted"/>
<dbReference type="Pfam" id="PF00270">
    <property type="entry name" value="DEAD"/>
    <property type="match status" value="1"/>
</dbReference>
<name>A0A2S5IUZ4_9MICC</name>
<evidence type="ECO:0000256" key="3">
    <source>
        <dbReference type="ARBA" id="ARBA00022840"/>
    </source>
</evidence>
<dbReference type="GO" id="GO:0003677">
    <property type="term" value="F:DNA binding"/>
    <property type="evidence" value="ECO:0007669"/>
    <property type="project" value="InterPro"/>
</dbReference>
<dbReference type="InterPro" id="IPR036397">
    <property type="entry name" value="RNaseH_sf"/>
</dbReference>
<keyword evidence="2" id="KW-0269">Exonuclease</keyword>
<dbReference type="Proteomes" id="UP000239297">
    <property type="component" value="Unassembled WGS sequence"/>
</dbReference>
<dbReference type="PROSITE" id="PS51192">
    <property type="entry name" value="HELICASE_ATP_BIND_1"/>
    <property type="match status" value="1"/>
</dbReference>
<gene>
    <name evidence="7" type="ORF">C4K88_11485</name>
</gene>
<dbReference type="InterPro" id="IPR012337">
    <property type="entry name" value="RNaseH-like_sf"/>
</dbReference>
<dbReference type="SMART" id="SM00479">
    <property type="entry name" value="EXOIII"/>
    <property type="match status" value="1"/>
</dbReference>
<comment type="caution">
    <text evidence="7">The sequence shown here is derived from an EMBL/GenBank/DDBJ whole genome shotgun (WGS) entry which is preliminary data.</text>
</comment>
<dbReference type="SMART" id="SM00490">
    <property type="entry name" value="HELICc"/>
    <property type="match status" value="1"/>
</dbReference>
<dbReference type="GO" id="GO:0003887">
    <property type="term" value="F:DNA-directed DNA polymerase activity"/>
    <property type="evidence" value="ECO:0007669"/>
    <property type="project" value="InterPro"/>
</dbReference>
<dbReference type="Pfam" id="PF00929">
    <property type="entry name" value="RNase_T"/>
    <property type="match status" value="1"/>
</dbReference>
<protein>
    <submittedName>
        <fullName evidence="7">DEAD/DEAH box helicase</fullName>
    </submittedName>
</protein>
<keyword evidence="7" id="KW-0347">Helicase</keyword>
<keyword evidence="8" id="KW-1185">Reference proteome</keyword>
<keyword evidence="2" id="KW-0540">Nuclease</keyword>
<dbReference type="PANTHER" id="PTHR47962">
    <property type="entry name" value="ATP-DEPENDENT HELICASE LHR-RELATED-RELATED"/>
    <property type="match status" value="1"/>
</dbReference>
<dbReference type="AlphaFoldDB" id="A0A2S5IUZ4"/>
<dbReference type="SUPFAM" id="SSF53098">
    <property type="entry name" value="Ribonuclease H-like"/>
    <property type="match status" value="1"/>
</dbReference>
<dbReference type="Gene3D" id="3.40.50.300">
    <property type="entry name" value="P-loop containing nucleotide triphosphate hydrolases"/>
    <property type="match status" value="2"/>
</dbReference>
<evidence type="ECO:0000259" key="6">
    <source>
        <dbReference type="PROSITE" id="PS51194"/>
    </source>
</evidence>
<dbReference type="NCBIfam" id="TIGR00573">
    <property type="entry name" value="dnaq"/>
    <property type="match status" value="1"/>
</dbReference>
<keyword evidence="3" id="KW-0067">ATP-binding</keyword>
<feature type="domain" description="Helicase C-terminal" evidence="6">
    <location>
        <begin position="280"/>
        <end position="432"/>
    </location>
</feature>
<dbReference type="EMBL" id="PRKW01000005">
    <property type="protein sequence ID" value="PPB48375.1"/>
    <property type="molecule type" value="Genomic_DNA"/>
</dbReference>
<dbReference type="InterPro" id="IPR014001">
    <property type="entry name" value="Helicase_ATP-bd"/>
</dbReference>
<evidence type="ECO:0000313" key="7">
    <source>
        <dbReference type="EMBL" id="PPB48375.1"/>
    </source>
</evidence>
<dbReference type="SUPFAM" id="SSF52540">
    <property type="entry name" value="P-loop containing nucleoside triphosphate hydrolases"/>
    <property type="match status" value="1"/>
</dbReference>
<dbReference type="GO" id="GO:0006260">
    <property type="term" value="P:DNA replication"/>
    <property type="evidence" value="ECO:0007669"/>
    <property type="project" value="InterPro"/>
</dbReference>
<dbReference type="InterPro" id="IPR013520">
    <property type="entry name" value="Ribonucl_H"/>
</dbReference>
<dbReference type="FunFam" id="3.30.420.10:FF:000045">
    <property type="entry name" value="3'-5' exonuclease DinG"/>
    <property type="match status" value="1"/>
</dbReference>
<dbReference type="PANTHER" id="PTHR47962:SF5">
    <property type="entry name" value="ATP-DEPENDENT HELICASE LHR-RELATED"/>
    <property type="match status" value="1"/>
</dbReference>
<dbReference type="OrthoDB" id="3197455at2"/>
<accession>A0A2S5IUZ4</accession>
<dbReference type="InterPro" id="IPR027417">
    <property type="entry name" value="P-loop_NTPase"/>
</dbReference>
<dbReference type="InterPro" id="IPR011545">
    <property type="entry name" value="DEAD/DEAH_box_helicase_dom"/>
</dbReference>
<dbReference type="InterPro" id="IPR001650">
    <property type="entry name" value="Helicase_C-like"/>
</dbReference>
<dbReference type="InterPro" id="IPR052511">
    <property type="entry name" value="ATP-dep_Helicase"/>
</dbReference>
<keyword evidence="2" id="KW-0378">Hydrolase</keyword>
<dbReference type="Gene3D" id="3.30.420.10">
    <property type="entry name" value="Ribonuclease H-like superfamily/Ribonuclease H"/>
    <property type="match status" value="1"/>
</dbReference>
<feature type="domain" description="Helicase ATP-binding" evidence="5">
    <location>
        <begin position="47"/>
        <end position="231"/>
    </location>
</feature>
<evidence type="ECO:0000256" key="2">
    <source>
        <dbReference type="ARBA" id="ARBA00022839"/>
    </source>
</evidence>
<evidence type="ECO:0000259" key="5">
    <source>
        <dbReference type="PROSITE" id="PS51192"/>
    </source>
</evidence>
<dbReference type="InterPro" id="IPR006054">
    <property type="entry name" value="DnaQ"/>
</dbReference>
<feature type="region of interest" description="Disordered" evidence="4">
    <location>
        <begin position="950"/>
        <end position="984"/>
    </location>
</feature>
<evidence type="ECO:0000313" key="8">
    <source>
        <dbReference type="Proteomes" id="UP000239297"/>
    </source>
</evidence>